<reference evidence="2" key="1">
    <citation type="journal article" date="2014" name="Front. Microbiol.">
        <title>High frequency of phylogenetically diverse reductive dehalogenase-homologous genes in deep subseafloor sedimentary metagenomes.</title>
        <authorList>
            <person name="Kawai M."/>
            <person name="Futagami T."/>
            <person name="Toyoda A."/>
            <person name="Takaki Y."/>
            <person name="Nishi S."/>
            <person name="Hori S."/>
            <person name="Arai W."/>
            <person name="Tsubouchi T."/>
            <person name="Morono Y."/>
            <person name="Uchiyama I."/>
            <person name="Ito T."/>
            <person name="Fujiyama A."/>
            <person name="Inagaki F."/>
            <person name="Takami H."/>
        </authorList>
    </citation>
    <scope>NUCLEOTIDE SEQUENCE</scope>
    <source>
        <strain evidence="2">Expedition CK06-06</strain>
    </source>
</reference>
<feature type="transmembrane region" description="Helical" evidence="1">
    <location>
        <begin position="6"/>
        <end position="28"/>
    </location>
</feature>
<keyword evidence="1" id="KW-1133">Transmembrane helix</keyword>
<organism evidence="2">
    <name type="scientific">marine sediment metagenome</name>
    <dbReference type="NCBI Taxonomy" id="412755"/>
    <lineage>
        <taxon>unclassified sequences</taxon>
        <taxon>metagenomes</taxon>
        <taxon>ecological metagenomes</taxon>
    </lineage>
</organism>
<sequence>MLKEIFILVGNLAGIISLILIIIFWFFIWPKFTKKVDLLSNIILNPEKEILKKELIEQCEETAKLNLEVCDEFKYVDGENLK</sequence>
<proteinExistence type="predicted"/>
<keyword evidence="1" id="KW-0472">Membrane</keyword>
<name>X1RN37_9ZZZZ</name>
<keyword evidence="1" id="KW-0812">Transmembrane</keyword>
<dbReference type="AlphaFoldDB" id="X1RN37"/>
<protein>
    <submittedName>
        <fullName evidence="2">Uncharacterized protein</fullName>
    </submittedName>
</protein>
<evidence type="ECO:0000256" key="1">
    <source>
        <dbReference type="SAM" id="Phobius"/>
    </source>
</evidence>
<comment type="caution">
    <text evidence="2">The sequence shown here is derived from an EMBL/GenBank/DDBJ whole genome shotgun (WGS) entry which is preliminary data.</text>
</comment>
<gene>
    <name evidence="2" type="ORF">S12H4_14440</name>
</gene>
<accession>X1RN37</accession>
<dbReference type="EMBL" id="BARW01006886">
    <property type="protein sequence ID" value="GAI82048.1"/>
    <property type="molecule type" value="Genomic_DNA"/>
</dbReference>
<evidence type="ECO:0000313" key="2">
    <source>
        <dbReference type="EMBL" id="GAI82048.1"/>
    </source>
</evidence>